<name>A0A4Z1SX20_GIAMU</name>
<comment type="caution">
    <text evidence="2">The sequence shown here is derived from an EMBL/GenBank/DDBJ whole genome shotgun (WGS) entry which is preliminary data.</text>
</comment>
<dbReference type="AlphaFoldDB" id="A0A4Z1SX20"/>
<evidence type="ECO:0000256" key="1">
    <source>
        <dbReference type="SAM" id="Coils"/>
    </source>
</evidence>
<feature type="coiled-coil region" evidence="1">
    <location>
        <begin position="62"/>
        <end position="96"/>
    </location>
</feature>
<evidence type="ECO:0000313" key="3">
    <source>
        <dbReference type="Proteomes" id="UP000315496"/>
    </source>
</evidence>
<dbReference type="OrthoDB" id="10250236at2759"/>
<dbReference type="VEuPathDB" id="GiardiaDB:GMRT_14195"/>
<dbReference type="EMBL" id="VDLU01000001">
    <property type="protein sequence ID" value="TNJ30266.1"/>
    <property type="molecule type" value="Genomic_DNA"/>
</dbReference>
<evidence type="ECO:0000313" key="2">
    <source>
        <dbReference type="EMBL" id="TNJ30266.1"/>
    </source>
</evidence>
<sequence>MREFLQALQFSALPKVEATSAQAAIIDKIVAAYYTKETPQQPGPADLVSQLMKSDARILSEIETLQSTLSVAVARIRELEIQNSELMKRVLQLQTSTIGKSAGDLCDSYAVTEDLLSASVAPSPAVSLPAEATT</sequence>
<keyword evidence="3" id="KW-1185">Reference proteome</keyword>
<protein>
    <submittedName>
        <fullName evidence="2">Uncharacterized protein</fullName>
    </submittedName>
</protein>
<dbReference type="Proteomes" id="UP000315496">
    <property type="component" value="Chromosome 1"/>
</dbReference>
<organism evidence="2 3">
    <name type="scientific">Giardia muris</name>
    <dbReference type="NCBI Taxonomy" id="5742"/>
    <lineage>
        <taxon>Eukaryota</taxon>
        <taxon>Metamonada</taxon>
        <taxon>Diplomonadida</taxon>
        <taxon>Hexamitidae</taxon>
        <taxon>Giardiinae</taxon>
        <taxon>Giardia</taxon>
    </lineage>
</organism>
<reference evidence="2 3" key="1">
    <citation type="submission" date="2019-05" db="EMBL/GenBank/DDBJ databases">
        <title>The compact genome of Giardia muris reveals important steps in the evolution of intestinal protozoan parasites.</title>
        <authorList>
            <person name="Xu F."/>
            <person name="Jimenez-Gonzalez A."/>
            <person name="Einarsson E."/>
            <person name="Astvaldsson A."/>
            <person name="Peirasmaki D."/>
            <person name="Eckmann L."/>
            <person name="Andersson J.O."/>
            <person name="Svard S.G."/>
            <person name="Jerlstrom-Hultqvist J."/>
        </authorList>
    </citation>
    <scope>NUCLEOTIDE SEQUENCE [LARGE SCALE GENOMIC DNA]</scope>
    <source>
        <strain evidence="2 3">Roberts-Thomson</strain>
    </source>
</reference>
<keyword evidence="1" id="KW-0175">Coiled coil</keyword>
<accession>A0A4Z1SX20</accession>
<gene>
    <name evidence="2" type="ORF">GMRT_14195</name>
</gene>
<proteinExistence type="predicted"/>